<evidence type="ECO:0000256" key="7">
    <source>
        <dbReference type="ARBA" id="ARBA00023237"/>
    </source>
</evidence>
<name>A0ABU4REU7_9FLAO</name>
<dbReference type="InterPro" id="IPR036942">
    <property type="entry name" value="Beta-barrel_TonB_sf"/>
</dbReference>
<dbReference type="InterPro" id="IPR039426">
    <property type="entry name" value="TonB-dep_rcpt-like"/>
</dbReference>
<evidence type="ECO:0000256" key="4">
    <source>
        <dbReference type="ARBA" id="ARBA00022692"/>
    </source>
</evidence>
<feature type="domain" description="TonB-dependent receptor plug" evidence="8">
    <location>
        <begin position="121"/>
        <end position="210"/>
    </location>
</feature>
<accession>A0ABU4REU7</accession>
<keyword evidence="10" id="KW-0675">Receptor</keyword>
<dbReference type="Proteomes" id="UP001273350">
    <property type="component" value="Unassembled WGS sequence"/>
</dbReference>
<keyword evidence="4" id="KW-0812">Transmembrane</keyword>
<organism evidence="10 11">
    <name type="scientific">Flavobacterium cupriresistens</name>
    <dbReference type="NCBI Taxonomy" id="2893885"/>
    <lineage>
        <taxon>Bacteria</taxon>
        <taxon>Pseudomonadati</taxon>
        <taxon>Bacteroidota</taxon>
        <taxon>Flavobacteriia</taxon>
        <taxon>Flavobacteriales</taxon>
        <taxon>Flavobacteriaceae</taxon>
        <taxon>Flavobacterium</taxon>
    </lineage>
</organism>
<dbReference type="EMBL" id="JAWXVI010000006">
    <property type="protein sequence ID" value="MDX6189985.1"/>
    <property type="molecule type" value="Genomic_DNA"/>
</dbReference>
<reference evidence="10 11" key="1">
    <citation type="submission" date="2023-11" db="EMBL/GenBank/DDBJ databases">
        <title>Unpublished Manusciprt.</title>
        <authorList>
            <person name="Saticioglu I.B."/>
            <person name="Ay H."/>
            <person name="Ajmi N."/>
            <person name="Altun S."/>
            <person name="Duman M."/>
        </authorList>
    </citation>
    <scope>NUCLEOTIDE SEQUENCE [LARGE SCALE GENOMIC DNA]</scope>
    <source>
        <strain evidence="10 11">Fl-318</strain>
    </source>
</reference>
<keyword evidence="3" id="KW-1134">Transmembrane beta strand</keyword>
<evidence type="ECO:0000256" key="6">
    <source>
        <dbReference type="ARBA" id="ARBA00023136"/>
    </source>
</evidence>
<keyword evidence="5" id="KW-0732">Signal</keyword>
<comment type="caution">
    <text evidence="10">The sequence shown here is derived from an EMBL/GenBank/DDBJ whole genome shotgun (WGS) entry which is preliminary data.</text>
</comment>
<dbReference type="SUPFAM" id="SSF56935">
    <property type="entry name" value="Porins"/>
    <property type="match status" value="1"/>
</dbReference>
<evidence type="ECO:0000256" key="2">
    <source>
        <dbReference type="ARBA" id="ARBA00022448"/>
    </source>
</evidence>
<evidence type="ECO:0000313" key="11">
    <source>
        <dbReference type="Proteomes" id="UP001273350"/>
    </source>
</evidence>
<sequence length="758" mass="86419">MKTQILVLFFLFFTVVIYSQEKQIIEGRISSGKSVLSDVIVELKIGPLSKFAVSNKSGDYKFEYVSKDSVLVKVNSSGYKEYSFRMEDTKKIIRVDINLVAVDPEMLNEVIIESESKTVNKAKKTVYQIDQKDFVKNAKAGEVLRTVPNIYYNEFEGGIIVDGNLKGMIFIDGLEAMTGEVNSIKAEDIKSIEVINNPSAAYFKSDFLGAIVNVITKKSVEEFIKGSLGGTLGLKNNFWALSPRLSYKKGIFIIKSNFDYLSNDQRIDFVSNRVDADGSFFQSNTNYSRNKQLNSNTRIGLNFNEKTSLAVTGSLYQYNFDGNGDGFTILDDNAPEYFFKNGTQGMKTWGVSSVFNYKIRENNAFYIKSAYFVYGNKDISEFTYDDGNSAFYNIRSKNKELTLQANYEVEKISFLDKKMDFYSDLKYINRRFDFSNQSFFINQNIIDASAELDTDWSDRFSTELSLTFENTNNFNNTTNQNYSLLLPTFNSVYHFKNKIDLKFGYSRKVLRPSASDLNDQILIIYPGVATQGNAELNPQLRNYYFLTFNKIFKSDNFSFKVYNESINNAITSVYRKEENLLIQTLDNAAKYNSTGVNVGFRTKLLKKVMANLNSGFDYNVYEDNSENAVIEKNAGFTFRGSVNLSSKFFKDKMSVSFSGRQDGPTYSLLAKRTTRPYLDLTVATNVLKDKLNISLYVRNLLGEPATASTSVSSYDNFYQRIETRNNTTNLSLTLTYNFGKKFNDKIDSQDINNDDVRR</sequence>
<evidence type="ECO:0000256" key="1">
    <source>
        <dbReference type="ARBA" id="ARBA00004571"/>
    </source>
</evidence>
<evidence type="ECO:0000259" key="9">
    <source>
        <dbReference type="Pfam" id="PF14905"/>
    </source>
</evidence>
<dbReference type="Gene3D" id="2.40.170.20">
    <property type="entry name" value="TonB-dependent receptor, beta-barrel domain"/>
    <property type="match status" value="1"/>
</dbReference>
<protein>
    <submittedName>
        <fullName evidence="10">TonB-dependent receptor</fullName>
    </submittedName>
</protein>
<dbReference type="PANTHER" id="PTHR30069">
    <property type="entry name" value="TONB-DEPENDENT OUTER MEMBRANE RECEPTOR"/>
    <property type="match status" value="1"/>
</dbReference>
<keyword evidence="6" id="KW-0472">Membrane</keyword>
<keyword evidence="2" id="KW-0813">Transport</keyword>
<evidence type="ECO:0000256" key="3">
    <source>
        <dbReference type="ARBA" id="ARBA00022452"/>
    </source>
</evidence>
<feature type="domain" description="Outer membrane protein beta-barrel" evidence="9">
    <location>
        <begin position="415"/>
        <end position="736"/>
    </location>
</feature>
<dbReference type="InterPro" id="IPR012910">
    <property type="entry name" value="Plug_dom"/>
</dbReference>
<evidence type="ECO:0000256" key="5">
    <source>
        <dbReference type="ARBA" id="ARBA00022729"/>
    </source>
</evidence>
<proteinExistence type="predicted"/>
<keyword evidence="7" id="KW-0998">Cell outer membrane</keyword>
<gene>
    <name evidence="10" type="ORF">SGQ83_11550</name>
</gene>
<evidence type="ECO:0000313" key="10">
    <source>
        <dbReference type="EMBL" id="MDX6189985.1"/>
    </source>
</evidence>
<dbReference type="Gene3D" id="2.170.130.10">
    <property type="entry name" value="TonB-dependent receptor, plug domain"/>
    <property type="match status" value="1"/>
</dbReference>
<keyword evidence="11" id="KW-1185">Reference proteome</keyword>
<dbReference type="InterPro" id="IPR041700">
    <property type="entry name" value="OMP_b-brl_3"/>
</dbReference>
<dbReference type="Pfam" id="PF07715">
    <property type="entry name" value="Plug"/>
    <property type="match status" value="1"/>
</dbReference>
<comment type="subcellular location">
    <subcellularLocation>
        <location evidence="1">Cell outer membrane</location>
        <topology evidence="1">Multi-pass membrane protein</topology>
    </subcellularLocation>
</comment>
<dbReference type="Pfam" id="PF14905">
    <property type="entry name" value="OMP_b-brl_3"/>
    <property type="match status" value="1"/>
</dbReference>
<dbReference type="PANTHER" id="PTHR30069:SF29">
    <property type="entry name" value="HEMOGLOBIN AND HEMOGLOBIN-HAPTOGLOBIN-BINDING PROTEIN 1-RELATED"/>
    <property type="match status" value="1"/>
</dbReference>
<evidence type="ECO:0000259" key="8">
    <source>
        <dbReference type="Pfam" id="PF07715"/>
    </source>
</evidence>
<dbReference type="RefSeq" id="WP_230003154.1">
    <property type="nucleotide sequence ID" value="NZ_CP087134.1"/>
</dbReference>
<dbReference type="InterPro" id="IPR037066">
    <property type="entry name" value="Plug_dom_sf"/>
</dbReference>